<protein>
    <submittedName>
        <fullName evidence="1">Uncharacterized protein</fullName>
    </submittedName>
</protein>
<dbReference type="Proteomes" id="UP001056120">
    <property type="component" value="Linkage Group LG03"/>
</dbReference>
<keyword evidence="2" id="KW-1185">Reference proteome</keyword>
<proteinExistence type="predicted"/>
<comment type="caution">
    <text evidence="1">The sequence shown here is derived from an EMBL/GenBank/DDBJ whole genome shotgun (WGS) entry which is preliminary data.</text>
</comment>
<accession>A0ACB9JM27</accession>
<evidence type="ECO:0000313" key="1">
    <source>
        <dbReference type="EMBL" id="KAI3821384.1"/>
    </source>
</evidence>
<organism evidence="1 2">
    <name type="scientific">Smallanthus sonchifolius</name>
    <dbReference type="NCBI Taxonomy" id="185202"/>
    <lineage>
        <taxon>Eukaryota</taxon>
        <taxon>Viridiplantae</taxon>
        <taxon>Streptophyta</taxon>
        <taxon>Embryophyta</taxon>
        <taxon>Tracheophyta</taxon>
        <taxon>Spermatophyta</taxon>
        <taxon>Magnoliopsida</taxon>
        <taxon>eudicotyledons</taxon>
        <taxon>Gunneridae</taxon>
        <taxon>Pentapetalae</taxon>
        <taxon>asterids</taxon>
        <taxon>campanulids</taxon>
        <taxon>Asterales</taxon>
        <taxon>Asteraceae</taxon>
        <taxon>Asteroideae</taxon>
        <taxon>Heliantheae alliance</taxon>
        <taxon>Millerieae</taxon>
        <taxon>Smallanthus</taxon>
    </lineage>
</organism>
<name>A0ACB9JM27_9ASTR</name>
<reference evidence="2" key="1">
    <citation type="journal article" date="2022" name="Mol. Ecol. Resour.">
        <title>The genomes of chicory, endive, great burdock and yacon provide insights into Asteraceae palaeo-polyploidization history and plant inulin production.</title>
        <authorList>
            <person name="Fan W."/>
            <person name="Wang S."/>
            <person name="Wang H."/>
            <person name="Wang A."/>
            <person name="Jiang F."/>
            <person name="Liu H."/>
            <person name="Zhao H."/>
            <person name="Xu D."/>
            <person name="Zhang Y."/>
        </authorList>
    </citation>
    <scope>NUCLEOTIDE SEQUENCE [LARGE SCALE GENOMIC DNA]</scope>
    <source>
        <strain evidence="2">cv. Yunnan</strain>
    </source>
</reference>
<gene>
    <name evidence="1" type="ORF">L1987_08951</name>
</gene>
<reference evidence="1 2" key="2">
    <citation type="journal article" date="2022" name="Mol. Ecol. Resour.">
        <title>The genomes of chicory, endive, great burdock and yacon provide insights into Asteraceae paleo-polyploidization history and plant inulin production.</title>
        <authorList>
            <person name="Fan W."/>
            <person name="Wang S."/>
            <person name="Wang H."/>
            <person name="Wang A."/>
            <person name="Jiang F."/>
            <person name="Liu H."/>
            <person name="Zhao H."/>
            <person name="Xu D."/>
            <person name="Zhang Y."/>
        </authorList>
    </citation>
    <scope>NUCLEOTIDE SEQUENCE [LARGE SCALE GENOMIC DNA]</scope>
    <source>
        <strain evidence="2">cv. Yunnan</strain>
        <tissue evidence="1">Leaves</tissue>
    </source>
</reference>
<evidence type="ECO:0000313" key="2">
    <source>
        <dbReference type="Proteomes" id="UP001056120"/>
    </source>
</evidence>
<sequence>MGIDCREGVTRLDAETVEKIGNSETKRRANTRSLKEMALLLSMKDVKVYYPSNRSVAFLSDRAGFYEPFELLRETGSSKGRAKTKCEFIHTSG</sequence>
<dbReference type="EMBL" id="CM042020">
    <property type="protein sequence ID" value="KAI3821384.1"/>
    <property type="molecule type" value="Genomic_DNA"/>
</dbReference>